<organism evidence="1 2">
    <name type="scientific">Natronomicrosphaera hydrolytica</name>
    <dbReference type="NCBI Taxonomy" id="3242702"/>
    <lineage>
        <taxon>Bacteria</taxon>
        <taxon>Pseudomonadati</taxon>
        <taxon>Planctomycetota</taxon>
        <taxon>Phycisphaerae</taxon>
        <taxon>Phycisphaerales</taxon>
        <taxon>Phycisphaeraceae</taxon>
        <taxon>Natronomicrosphaera</taxon>
    </lineage>
</organism>
<accession>A0ABV4U7G4</accession>
<comment type="caution">
    <text evidence="1">The sequence shown here is derived from an EMBL/GenBank/DDBJ whole genome shotgun (WGS) entry which is preliminary data.</text>
</comment>
<proteinExistence type="predicted"/>
<dbReference type="InterPro" id="IPR015943">
    <property type="entry name" value="WD40/YVTN_repeat-like_dom_sf"/>
</dbReference>
<name>A0ABV4U7G4_9BACT</name>
<dbReference type="Gene3D" id="2.130.10.10">
    <property type="entry name" value="YVTN repeat-like/Quinoprotein amine dehydrogenase"/>
    <property type="match status" value="1"/>
</dbReference>
<gene>
    <name evidence="1" type="ORF">ACERK3_14775</name>
</gene>
<reference evidence="1 2" key="1">
    <citation type="submission" date="2024-08" db="EMBL/GenBank/DDBJ databases">
        <title>Whole-genome sequencing of halo(alkali)philic microorganisms from hypersaline lakes.</title>
        <authorList>
            <person name="Sorokin D.Y."/>
            <person name="Merkel A.Y."/>
            <person name="Messina E."/>
            <person name="Yakimov M."/>
        </authorList>
    </citation>
    <scope>NUCLEOTIDE SEQUENCE [LARGE SCALE GENOMIC DNA]</scope>
    <source>
        <strain evidence="1 2">AB-hyl4</strain>
    </source>
</reference>
<evidence type="ECO:0000313" key="1">
    <source>
        <dbReference type="EMBL" id="MFA9479551.1"/>
    </source>
</evidence>
<dbReference type="Proteomes" id="UP001575105">
    <property type="component" value="Unassembled WGS sequence"/>
</dbReference>
<dbReference type="RefSeq" id="WP_425346470.1">
    <property type="nucleotide sequence ID" value="NZ_JBGUBD010000009.1"/>
</dbReference>
<protein>
    <submittedName>
        <fullName evidence="1">Uncharacterized protein</fullName>
    </submittedName>
</protein>
<sequence>MTIKAHKLKDHDFGDQWNQQVHHRWNYADMIADPHWRADWISFDGVVHHAASDRVYCGITSFAADIFKAFDRTTGTFIDLGFDAVVDQYDAKFHRSMQMDSAGEYLYTATALLHDVDRYYEAPGGGLFRHHLPTGRTEKLGIPLPHIYIQSIALDEARGRIYAMHFTPERLSAYDLATGETRDLGPISSGMAMAQGENVCLDNVGRAWVGWHVTRAWQAESGPEAHRLACFDPEADRIVYHKHGLPRRDGTTGHAKVEGLFNLGSELFASGDNGSLYRVDTDTGRGEYLGTPIADRPSRLTSLVMHCDGYAYGVVGRAGHCRLLRVDPRDGAYESGPPVVTAEGDELWQCHDVTITPDGVLFAAENDHPRRPGYLWEISLEQ</sequence>
<dbReference type="EMBL" id="JBGUBD010000009">
    <property type="protein sequence ID" value="MFA9479551.1"/>
    <property type="molecule type" value="Genomic_DNA"/>
</dbReference>
<keyword evidence="2" id="KW-1185">Reference proteome</keyword>
<dbReference type="SUPFAM" id="SSF101898">
    <property type="entry name" value="NHL repeat"/>
    <property type="match status" value="1"/>
</dbReference>
<evidence type="ECO:0000313" key="2">
    <source>
        <dbReference type="Proteomes" id="UP001575105"/>
    </source>
</evidence>